<protein>
    <submittedName>
        <fullName evidence="1">Uncharacterized protein</fullName>
    </submittedName>
</protein>
<reference evidence="1" key="2">
    <citation type="submission" date="2020-11" db="EMBL/GenBank/DDBJ databases">
        <authorList>
            <consortium name="NCBI Pathogen Detection Project"/>
        </authorList>
    </citation>
    <scope>NUCLEOTIDE SEQUENCE</scope>
    <source>
        <strain evidence="1">D3612</strain>
    </source>
</reference>
<dbReference type="Proteomes" id="UP000861567">
    <property type="component" value="Unassembled WGS sequence"/>
</dbReference>
<comment type="caution">
    <text evidence="1">The sequence shown here is derived from an EMBL/GenBank/DDBJ whole genome shotgun (WGS) entry which is preliminary data.</text>
</comment>
<proteinExistence type="predicted"/>
<evidence type="ECO:0000313" key="2">
    <source>
        <dbReference type="Proteomes" id="UP000861567"/>
    </source>
</evidence>
<dbReference type="AlphaFoldDB" id="A0AAN5KSF8"/>
<name>A0AAN5KSF8_LEGPN</name>
<reference evidence="1" key="1">
    <citation type="journal article" date="2018" name="Genome Biol.">
        <title>SKESA: strategic k-mer extension for scrupulous assemblies.</title>
        <authorList>
            <person name="Souvorov A."/>
            <person name="Agarwala R."/>
            <person name="Lipman D.J."/>
        </authorList>
    </citation>
    <scope>NUCLEOTIDE SEQUENCE</scope>
    <source>
        <strain evidence="1">D3612</strain>
    </source>
</reference>
<accession>A0AAN5KSF8</accession>
<organism evidence="1 2">
    <name type="scientific">Legionella pneumophila</name>
    <dbReference type="NCBI Taxonomy" id="446"/>
    <lineage>
        <taxon>Bacteria</taxon>
        <taxon>Pseudomonadati</taxon>
        <taxon>Pseudomonadota</taxon>
        <taxon>Gammaproteobacteria</taxon>
        <taxon>Legionellales</taxon>
        <taxon>Legionellaceae</taxon>
        <taxon>Legionella</taxon>
    </lineage>
</organism>
<sequence>MLMEFEDWFLEQISNGKKCILIGENHYSYASEDCLDCILKLQKQGKINKKIVFFDENLTALDSFDPYTLESLSKLNTVEPSLIALIKNHVEVYGLEDNFSNPFINLKSIKKVAACLNDLGLQQGQREYSNLEQCIYWAYHLYGKSLVRVQRGNEGFCNQILHKMDEDTIVIARVGAKHIPAVRKDGIVIEEGMLQRLGQDIASACFITHFPKNKTDSEQKTYQPESDTFGSYDSIECCMVPKKMMHQPDLTLWAEQQKERKDNNGYRDIKKQRCTIL</sequence>
<dbReference type="EMBL" id="DACSEI010000026">
    <property type="protein sequence ID" value="HAT1597078.1"/>
    <property type="molecule type" value="Genomic_DNA"/>
</dbReference>
<gene>
    <name evidence="1" type="ORF">I8Y58_002316</name>
</gene>
<evidence type="ECO:0000313" key="1">
    <source>
        <dbReference type="EMBL" id="HAT1597078.1"/>
    </source>
</evidence>